<dbReference type="HOGENOM" id="CLU_026228_2_0_3"/>
<evidence type="ECO:0000259" key="3">
    <source>
        <dbReference type="Pfam" id="PF12849"/>
    </source>
</evidence>
<dbReference type="InterPro" id="IPR024370">
    <property type="entry name" value="PBP_domain"/>
</dbReference>
<name>B8HNP4_CYAP4</name>
<accession>B8HNP4</accession>
<keyword evidence="2" id="KW-1133">Transmembrane helix</keyword>
<proteinExistence type="predicted"/>
<gene>
    <name evidence="4" type="ordered locus">Cyan7425_1402</name>
</gene>
<reference evidence="4" key="1">
    <citation type="submission" date="2009-01" db="EMBL/GenBank/DDBJ databases">
        <title>Complete sequence of chromosome Cyanothece sp. PCC 7425.</title>
        <authorList>
            <consortium name="US DOE Joint Genome Institute"/>
            <person name="Lucas S."/>
            <person name="Copeland A."/>
            <person name="Lapidus A."/>
            <person name="Glavina del Rio T."/>
            <person name="Dalin E."/>
            <person name="Tice H."/>
            <person name="Bruce D."/>
            <person name="Goodwin L."/>
            <person name="Pitluck S."/>
            <person name="Sims D."/>
            <person name="Meineke L."/>
            <person name="Brettin T."/>
            <person name="Detter J.C."/>
            <person name="Han C."/>
            <person name="Larimer F."/>
            <person name="Land M."/>
            <person name="Hauser L."/>
            <person name="Kyrpides N."/>
            <person name="Ovchinnikova G."/>
            <person name="Liberton M."/>
            <person name="Stoeckel J."/>
            <person name="Banerjee A."/>
            <person name="Singh A."/>
            <person name="Page L."/>
            <person name="Sato H."/>
            <person name="Zhao L."/>
            <person name="Sherman L."/>
            <person name="Pakrasi H."/>
            <person name="Richardson P."/>
        </authorList>
    </citation>
    <scope>NUCLEOTIDE SEQUENCE</scope>
    <source>
        <strain evidence="4">PCC 7425</strain>
    </source>
</reference>
<keyword evidence="1" id="KW-0732">Signal</keyword>
<evidence type="ECO:0000256" key="1">
    <source>
        <dbReference type="ARBA" id="ARBA00022729"/>
    </source>
</evidence>
<dbReference type="eggNOG" id="COG0226">
    <property type="taxonomic scope" value="Bacteria"/>
</dbReference>
<dbReference type="AlphaFoldDB" id="B8HNP4"/>
<keyword evidence="2" id="KW-0472">Membrane</keyword>
<evidence type="ECO:0000313" key="4">
    <source>
        <dbReference type="EMBL" id="ACL43775.1"/>
    </source>
</evidence>
<dbReference type="CDD" id="cd13566">
    <property type="entry name" value="PBP2_phosphate"/>
    <property type="match status" value="1"/>
</dbReference>
<sequence>MVNDFNTVTCPKCGHDRNPADAKKCEICGQSLRKGGLPIAPLLIGAFALFVLAGGGYFLFRALQPQPGSITSTPGQIPSPAPVTPPPPLGKDQLITAANPELYTALAQIPNVPAGTFNYGGSTTFAPLRSDRVLQAIEQAHPDFRLRYTEPVGDKPGSGTGINMVITGELSFSQSSRPLKDEELGRAAQRGFKLEQVPVAIDGLAFYVNPQLQIPGLTVAQLREIYAGKVTNWKQVGGPDLAVVPLSRDPNAGGTVDFFLESVLEKQPLGSAVQIVRDTTTSLRQVAKTPGGIGYATASEVIGQQTIRPLAIARGGGQSFVSPFAPGDNKTVNEAAIADGSYPLTRRLFIIIKRDGRLDEQAGVAYTNLLLSKEGQSFVKAAGFTPVR</sequence>
<keyword evidence="2" id="KW-0812">Transmembrane</keyword>
<dbReference type="OrthoDB" id="454818at2"/>
<organism evidence="4">
    <name type="scientific">Cyanothece sp. (strain PCC 7425 / ATCC 29141)</name>
    <dbReference type="NCBI Taxonomy" id="395961"/>
    <lineage>
        <taxon>Bacteria</taxon>
        <taxon>Bacillati</taxon>
        <taxon>Cyanobacteriota</taxon>
        <taxon>Cyanophyceae</taxon>
        <taxon>Gomontiellales</taxon>
        <taxon>Cyanothecaceae</taxon>
        <taxon>Cyanothece</taxon>
    </lineage>
</organism>
<dbReference type="KEGG" id="cyn:Cyan7425_1402"/>
<feature type="transmembrane region" description="Helical" evidence="2">
    <location>
        <begin position="39"/>
        <end position="60"/>
    </location>
</feature>
<dbReference type="InterPro" id="IPR050811">
    <property type="entry name" value="Phosphate_ABC_transporter"/>
</dbReference>
<dbReference type="PANTHER" id="PTHR30570">
    <property type="entry name" value="PERIPLASMIC PHOSPHATE BINDING COMPONENT OF PHOSPHATE ABC TRANSPORTER"/>
    <property type="match status" value="1"/>
</dbReference>
<feature type="domain" description="PBP" evidence="3">
    <location>
        <begin position="115"/>
        <end position="374"/>
    </location>
</feature>
<dbReference type="EMBL" id="CP001344">
    <property type="protein sequence ID" value="ACL43775.1"/>
    <property type="molecule type" value="Genomic_DNA"/>
</dbReference>
<dbReference type="PANTHER" id="PTHR30570:SF1">
    <property type="entry name" value="PHOSPHATE-BINDING PROTEIN PSTS"/>
    <property type="match status" value="1"/>
</dbReference>
<dbReference type="SUPFAM" id="SSF53850">
    <property type="entry name" value="Periplasmic binding protein-like II"/>
    <property type="match status" value="1"/>
</dbReference>
<dbReference type="Gene3D" id="3.40.190.10">
    <property type="entry name" value="Periplasmic binding protein-like II"/>
    <property type="match status" value="2"/>
</dbReference>
<dbReference type="Pfam" id="PF12849">
    <property type="entry name" value="PBP_like_2"/>
    <property type="match status" value="1"/>
</dbReference>
<protein>
    <recommendedName>
        <fullName evidence="3">PBP domain-containing protein</fullName>
    </recommendedName>
</protein>
<evidence type="ECO:0000256" key="2">
    <source>
        <dbReference type="SAM" id="Phobius"/>
    </source>
</evidence>
<dbReference type="STRING" id="395961.Cyan7425_1402"/>